<comment type="caution">
    <text evidence="3">The sequence shown here is derived from an EMBL/GenBank/DDBJ whole genome shotgun (WGS) entry which is preliminary data.</text>
</comment>
<organism evidence="3 4">
    <name type="scientific">Opisthorchis felineus</name>
    <dbReference type="NCBI Taxonomy" id="147828"/>
    <lineage>
        <taxon>Eukaryota</taxon>
        <taxon>Metazoa</taxon>
        <taxon>Spiralia</taxon>
        <taxon>Lophotrochozoa</taxon>
        <taxon>Platyhelminthes</taxon>
        <taxon>Trematoda</taxon>
        <taxon>Digenea</taxon>
        <taxon>Opisthorchiida</taxon>
        <taxon>Opisthorchiata</taxon>
        <taxon>Opisthorchiidae</taxon>
        <taxon>Opisthorchis</taxon>
    </lineage>
</organism>
<dbReference type="EMBL" id="SJOL01006170">
    <property type="protein sequence ID" value="TGZ69207.1"/>
    <property type="molecule type" value="Genomic_DNA"/>
</dbReference>
<dbReference type="OrthoDB" id="10434976at2759"/>
<evidence type="ECO:0000259" key="2">
    <source>
        <dbReference type="Pfam" id="PF00021"/>
    </source>
</evidence>
<sequence length="118" mass="12333">MTESKAVLFVLTAILLRSSSGLKCFDCDNCPENPTEGNVTVKDGCGACLITRAYASNVLSSLTIKCSPTCPPINGAEIGSVVGVKVGCCYTDLCTAVAVLRNPNLLLVLTVLLVLHTK</sequence>
<dbReference type="InterPro" id="IPR016054">
    <property type="entry name" value="LY6_UPA_recep-like"/>
</dbReference>
<accession>A0A4S2M5A7</accession>
<evidence type="ECO:0000313" key="3">
    <source>
        <dbReference type="EMBL" id="TGZ69207.1"/>
    </source>
</evidence>
<protein>
    <recommendedName>
        <fullName evidence="2">UPAR/Ly6 domain-containing protein</fullName>
    </recommendedName>
</protein>
<evidence type="ECO:0000256" key="1">
    <source>
        <dbReference type="SAM" id="SignalP"/>
    </source>
</evidence>
<proteinExistence type="predicted"/>
<gene>
    <name evidence="3" type="ORF">CRM22_003863</name>
</gene>
<name>A0A4S2M5A7_OPIFE</name>
<keyword evidence="4" id="KW-1185">Reference proteome</keyword>
<reference evidence="3 4" key="1">
    <citation type="journal article" date="2019" name="BMC Genomics">
        <title>New insights from Opisthorchis felineus genome: update on genomics of the epidemiologically important liver flukes.</title>
        <authorList>
            <person name="Ershov N.I."/>
            <person name="Mordvinov V.A."/>
            <person name="Prokhortchouk E.B."/>
            <person name="Pakharukova M.Y."/>
            <person name="Gunbin K.V."/>
            <person name="Ustyantsev K."/>
            <person name="Genaev M.A."/>
            <person name="Blinov A.G."/>
            <person name="Mazur A."/>
            <person name="Boulygina E."/>
            <person name="Tsygankova S."/>
            <person name="Khrameeva E."/>
            <person name="Chekanov N."/>
            <person name="Fan G."/>
            <person name="Xiao A."/>
            <person name="Zhang H."/>
            <person name="Xu X."/>
            <person name="Yang H."/>
            <person name="Solovyev V."/>
            <person name="Lee S.M."/>
            <person name="Liu X."/>
            <person name="Afonnikov D.A."/>
            <person name="Skryabin K.G."/>
        </authorList>
    </citation>
    <scope>NUCLEOTIDE SEQUENCE [LARGE SCALE GENOMIC DNA]</scope>
    <source>
        <strain evidence="3">AK-0245</strain>
        <tissue evidence="3">Whole organism</tissue>
    </source>
</reference>
<feature type="chain" id="PRO_5020860434" description="UPAR/Ly6 domain-containing protein" evidence="1">
    <location>
        <begin position="22"/>
        <end position="118"/>
    </location>
</feature>
<feature type="domain" description="UPAR/Ly6" evidence="2">
    <location>
        <begin position="21"/>
        <end position="95"/>
    </location>
</feature>
<dbReference type="Proteomes" id="UP000308267">
    <property type="component" value="Unassembled WGS sequence"/>
</dbReference>
<dbReference type="SUPFAM" id="SSF57302">
    <property type="entry name" value="Snake toxin-like"/>
    <property type="match status" value="1"/>
</dbReference>
<keyword evidence="1" id="KW-0732">Signal</keyword>
<dbReference type="InterPro" id="IPR045860">
    <property type="entry name" value="Snake_toxin-like_sf"/>
</dbReference>
<feature type="signal peptide" evidence="1">
    <location>
        <begin position="1"/>
        <end position="21"/>
    </location>
</feature>
<dbReference type="Pfam" id="PF00021">
    <property type="entry name" value="UPAR_LY6"/>
    <property type="match status" value="1"/>
</dbReference>
<dbReference type="AlphaFoldDB" id="A0A4S2M5A7"/>
<dbReference type="Gene3D" id="2.10.60.10">
    <property type="entry name" value="CD59"/>
    <property type="match status" value="1"/>
</dbReference>
<evidence type="ECO:0000313" key="4">
    <source>
        <dbReference type="Proteomes" id="UP000308267"/>
    </source>
</evidence>